<evidence type="ECO:0000313" key="3">
    <source>
        <dbReference type="Proteomes" id="UP000034231"/>
    </source>
</evidence>
<gene>
    <name evidence="2" type="ORF">US68_C0015G0011</name>
</gene>
<keyword evidence="1" id="KW-0812">Transmembrane</keyword>
<dbReference type="Proteomes" id="UP000034231">
    <property type="component" value="Unassembled WGS sequence"/>
</dbReference>
<keyword evidence="1" id="KW-0472">Membrane</keyword>
<dbReference type="AlphaFoldDB" id="A0A0G0IEL0"/>
<feature type="transmembrane region" description="Helical" evidence="1">
    <location>
        <begin position="49"/>
        <end position="77"/>
    </location>
</feature>
<accession>A0A0G0IEL0</accession>
<organism evidence="2 3">
    <name type="scientific">Candidatus Shapirobacteria bacterium GW2011_GWE1_38_10</name>
    <dbReference type="NCBI Taxonomy" id="1618488"/>
    <lineage>
        <taxon>Bacteria</taxon>
        <taxon>Candidatus Shapironibacteriota</taxon>
    </lineage>
</organism>
<evidence type="ECO:0000256" key="1">
    <source>
        <dbReference type="SAM" id="Phobius"/>
    </source>
</evidence>
<name>A0A0G0IEL0_9BACT</name>
<evidence type="ECO:0000313" key="2">
    <source>
        <dbReference type="EMBL" id="KKQ49440.1"/>
    </source>
</evidence>
<sequence length="119" mass="13803">MVKKVKEIETINNNELSYDTKTLITVITLVTIYPVGLILMFVWMKWGKWIKFLVALPLFLILLIPLFVVLGVLTVVFRIMSHPEDSIKTFEVIREEVRKEMVISPTEVVASPTIRMVRK</sequence>
<protein>
    <submittedName>
        <fullName evidence="2">Uncharacterized protein</fullName>
    </submittedName>
</protein>
<keyword evidence="1" id="KW-1133">Transmembrane helix</keyword>
<proteinExistence type="predicted"/>
<feature type="transmembrane region" description="Helical" evidence="1">
    <location>
        <begin position="21"/>
        <end position="43"/>
    </location>
</feature>
<reference evidence="2 3" key="1">
    <citation type="journal article" date="2015" name="Nature">
        <title>rRNA introns, odd ribosomes, and small enigmatic genomes across a large radiation of phyla.</title>
        <authorList>
            <person name="Brown C.T."/>
            <person name="Hug L.A."/>
            <person name="Thomas B.C."/>
            <person name="Sharon I."/>
            <person name="Castelle C.J."/>
            <person name="Singh A."/>
            <person name="Wilkins M.J."/>
            <person name="Williams K.H."/>
            <person name="Banfield J.F."/>
        </authorList>
    </citation>
    <scope>NUCLEOTIDE SEQUENCE [LARGE SCALE GENOMIC DNA]</scope>
</reference>
<dbReference type="EMBL" id="LBTX01000015">
    <property type="protein sequence ID" value="KKQ49440.1"/>
    <property type="molecule type" value="Genomic_DNA"/>
</dbReference>
<comment type="caution">
    <text evidence="2">The sequence shown here is derived from an EMBL/GenBank/DDBJ whole genome shotgun (WGS) entry which is preliminary data.</text>
</comment>